<evidence type="ECO:0000313" key="2">
    <source>
        <dbReference type="EMBL" id="PYH95342.1"/>
    </source>
</evidence>
<sequence length="463" mass="50196">MDYRQVFEDGTALETIRARVAQENANNHARPAMSSVSGSSAGNMSTGNPAEQDPLGAVIFAQSGVQSPADILMTDAPQQAYPMPGPPSNTIHDEANTSGPGAPQQPQPTPFVYVNTGVITMPQYTPNHYYGEPSNITSHLDYHLPGRARPYPNAPAQQPQLPGLPSRNVQPATMPQLSNPTTAPVSIAPVSNAPTNSTPASSAPASSLDLNRAALDVVGHPASHWNPSTILRQSDDMARLLEAFSSESPSSPRPHSYSLSRPPGGDGQQRHQNRLPDEPTRRVRYNYAPPAPFPHLRPRPARAEDAPVAFEQAPAVQAPVGHPTADTSPTHSMGTGAHHHIHPQRMEMARRMQATQLLHQARLYTADRASQSGPPQNRGRRRQAPPSRANLDDKSNGRPDPKEPHELRANLEFLLPCGHTILCRWCADIQIPSRSYDPTRPVGHATCVVCRASVKQKVRIYLA</sequence>
<feature type="region of interest" description="Disordered" evidence="1">
    <location>
        <begin position="140"/>
        <end position="205"/>
    </location>
</feature>
<evidence type="ECO:0008006" key="4">
    <source>
        <dbReference type="Google" id="ProtNLM"/>
    </source>
</evidence>
<feature type="compositionally biased region" description="Low complexity" evidence="1">
    <location>
        <begin position="147"/>
        <end position="165"/>
    </location>
</feature>
<reference evidence="2 3" key="1">
    <citation type="submission" date="2018-02" db="EMBL/GenBank/DDBJ databases">
        <title>The genomes of Aspergillus section Nigri reveals drivers in fungal speciation.</title>
        <authorList>
            <consortium name="DOE Joint Genome Institute"/>
            <person name="Vesth T.C."/>
            <person name="Nybo J."/>
            <person name="Theobald S."/>
            <person name="Brandl J."/>
            <person name="Frisvad J.C."/>
            <person name="Nielsen K.F."/>
            <person name="Lyhne E.K."/>
            <person name="Kogle M.E."/>
            <person name="Kuo A."/>
            <person name="Riley R."/>
            <person name="Clum A."/>
            <person name="Nolan M."/>
            <person name="Lipzen A."/>
            <person name="Salamov A."/>
            <person name="Henrissat B."/>
            <person name="Wiebenga A."/>
            <person name="De vries R.P."/>
            <person name="Grigoriev I.V."/>
            <person name="Mortensen U.H."/>
            <person name="Andersen M.R."/>
            <person name="Baker S.E."/>
        </authorList>
    </citation>
    <scope>NUCLEOTIDE SEQUENCE [LARGE SCALE GENOMIC DNA]</scope>
    <source>
        <strain evidence="2 3">CBS 707.79</strain>
    </source>
</reference>
<feature type="region of interest" description="Disordered" evidence="1">
    <location>
        <begin position="77"/>
        <end position="108"/>
    </location>
</feature>
<dbReference type="InterPro" id="IPR013083">
    <property type="entry name" value="Znf_RING/FYVE/PHD"/>
</dbReference>
<dbReference type="EMBL" id="KZ825855">
    <property type="protein sequence ID" value="PYH95342.1"/>
    <property type="molecule type" value="Genomic_DNA"/>
</dbReference>
<organism evidence="2 3">
    <name type="scientific">Aspergillus ellipticus CBS 707.79</name>
    <dbReference type="NCBI Taxonomy" id="1448320"/>
    <lineage>
        <taxon>Eukaryota</taxon>
        <taxon>Fungi</taxon>
        <taxon>Dikarya</taxon>
        <taxon>Ascomycota</taxon>
        <taxon>Pezizomycotina</taxon>
        <taxon>Eurotiomycetes</taxon>
        <taxon>Eurotiomycetidae</taxon>
        <taxon>Eurotiales</taxon>
        <taxon>Aspergillaceae</taxon>
        <taxon>Aspergillus</taxon>
        <taxon>Aspergillus subgen. Circumdati</taxon>
    </lineage>
</organism>
<accession>A0A319EVD4</accession>
<name>A0A319EVD4_9EURO</name>
<evidence type="ECO:0000313" key="3">
    <source>
        <dbReference type="Proteomes" id="UP000247810"/>
    </source>
</evidence>
<dbReference type="STRING" id="1448320.A0A319EVD4"/>
<dbReference type="OrthoDB" id="1711136at2759"/>
<feature type="compositionally biased region" description="Polar residues" evidence="1">
    <location>
        <begin position="167"/>
        <end position="184"/>
    </location>
</feature>
<feature type="compositionally biased region" description="Low complexity" evidence="1">
    <location>
        <begin position="32"/>
        <end position="45"/>
    </location>
</feature>
<keyword evidence="3" id="KW-1185">Reference proteome</keyword>
<dbReference type="AlphaFoldDB" id="A0A319EVD4"/>
<dbReference type="Gene3D" id="3.30.40.10">
    <property type="entry name" value="Zinc/RING finger domain, C3HC4 (zinc finger)"/>
    <property type="match status" value="1"/>
</dbReference>
<feature type="compositionally biased region" description="Low complexity" evidence="1">
    <location>
        <begin position="245"/>
        <end position="263"/>
    </location>
</feature>
<gene>
    <name evidence="2" type="ORF">BO71DRAFT_474211</name>
</gene>
<feature type="region of interest" description="Disordered" evidence="1">
    <location>
        <begin position="244"/>
        <end position="338"/>
    </location>
</feature>
<feature type="region of interest" description="Disordered" evidence="1">
    <location>
        <begin position="366"/>
        <end position="404"/>
    </location>
</feature>
<feature type="compositionally biased region" description="Basic and acidic residues" evidence="1">
    <location>
        <begin position="390"/>
        <end position="404"/>
    </location>
</feature>
<proteinExistence type="predicted"/>
<dbReference type="VEuPathDB" id="FungiDB:BO71DRAFT_474211"/>
<evidence type="ECO:0000256" key="1">
    <source>
        <dbReference type="SAM" id="MobiDB-lite"/>
    </source>
</evidence>
<feature type="compositionally biased region" description="Low complexity" evidence="1">
    <location>
        <begin position="191"/>
        <end position="205"/>
    </location>
</feature>
<dbReference type="Proteomes" id="UP000247810">
    <property type="component" value="Unassembled WGS sequence"/>
</dbReference>
<feature type="region of interest" description="Disordered" evidence="1">
    <location>
        <begin position="24"/>
        <end position="52"/>
    </location>
</feature>
<protein>
    <recommendedName>
        <fullName evidence="4">RING-type domain-containing protein</fullName>
    </recommendedName>
</protein>